<dbReference type="InterPro" id="IPR037066">
    <property type="entry name" value="Plug_dom_sf"/>
</dbReference>
<keyword evidence="3" id="KW-0998">Cell outer membrane</keyword>
<dbReference type="GO" id="GO:0009279">
    <property type="term" value="C:cell outer membrane"/>
    <property type="evidence" value="ECO:0007669"/>
    <property type="project" value="UniProtKB-SubCell"/>
</dbReference>
<dbReference type="AlphaFoldDB" id="A0A841L573"/>
<name>A0A841L573_9SPHN</name>
<evidence type="ECO:0000313" key="6">
    <source>
        <dbReference type="Proteomes" id="UP000538147"/>
    </source>
</evidence>
<dbReference type="PANTHER" id="PTHR40980">
    <property type="entry name" value="PLUG DOMAIN-CONTAINING PROTEIN"/>
    <property type="match status" value="1"/>
</dbReference>
<dbReference type="SUPFAM" id="SSF56935">
    <property type="entry name" value="Porins"/>
    <property type="match status" value="1"/>
</dbReference>
<accession>A0A841L573</accession>
<keyword evidence="2" id="KW-0472">Membrane</keyword>
<dbReference type="PANTHER" id="PTHR40980:SF4">
    <property type="entry name" value="TONB-DEPENDENT RECEPTOR-LIKE BETA-BARREL DOMAIN-CONTAINING PROTEIN"/>
    <property type="match status" value="1"/>
</dbReference>
<keyword evidence="6" id="KW-1185">Reference proteome</keyword>
<comment type="subcellular location">
    <subcellularLocation>
        <location evidence="1">Cell outer membrane</location>
    </subcellularLocation>
</comment>
<proteinExistence type="predicted"/>
<dbReference type="EMBL" id="JACIIV010000012">
    <property type="protein sequence ID" value="MBB6227777.1"/>
    <property type="molecule type" value="Genomic_DNA"/>
</dbReference>
<dbReference type="Gene3D" id="2.40.170.20">
    <property type="entry name" value="TonB-dependent receptor, beta-barrel domain"/>
    <property type="match status" value="1"/>
</dbReference>
<dbReference type="InterPro" id="IPR010104">
    <property type="entry name" value="TonB_rcpt_bac"/>
</dbReference>
<feature type="domain" description="TonB-dependent receptor plug" evidence="4">
    <location>
        <begin position="45"/>
        <end position="137"/>
    </location>
</feature>
<reference evidence="5 6" key="1">
    <citation type="submission" date="2020-08" db="EMBL/GenBank/DDBJ databases">
        <title>Genomic Encyclopedia of Type Strains, Phase IV (KMG-IV): sequencing the most valuable type-strain genomes for metagenomic binning, comparative biology and taxonomic classification.</title>
        <authorList>
            <person name="Goeker M."/>
        </authorList>
    </citation>
    <scope>NUCLEOTIDE SEQUENCE [LARGE SCALE GENOMIC DNA]</scope>
    <source>
        <strain evidence="5 6">DSM 102189</strain>
    </source>
</reference>
<keyword evidence="5" id="KW-0675">Receptor</keyword>
<evidence type="ECO:0000313" key="5">
    <source>
        <dbReference type="EMBL" id="MBB6227777.1"/>
    </source>
</evidence>
<gene>
    <name evidence="5" type="ORF">FHS79_001956</name>
</gene>
<evidence type="ECO:0000259" key="4">
    <source>
        <dbReference type="Pfam" id="PF07715"/>
    </source>
</evidence>
<evidence type="ECO:0000256" key="1">
    <source>
        <dbReference type="ARBA" id="ARBA00004442"/>
    </source>
</evidence>
<comment type="caution">
    <text evidence="5">The sequence shown here is derived from an EMBL/GenBank/DDBJ whole genome shotgun (WGS) entry which is preliminary data.</text>
</comment>
<dbReference type="NCBIfam" id="TIGR01782">
    <property type="entry name" value="TonB-Xanth-Caul"/>
    <property type="match status" value="1"/>
</dbReference>
<sequence length="870" mass="95517">MGPTTAGQQGTAAPQGAVAADAADDETILVTGLRSSFESIRNIRRNAPQVIDAIVAEDIGKLSDLNTAQTAARIPGVQVYRQGGEAQNVVVRGLPNFTTTYNRREIFTAETRSVALQDFPSANVAALEVFKTSSADLVEPGLAGLVNVRSRMPFDFRDGQIAGSVWGLYTRQGDRLSPNFNVLATKRWDVGDGEFGILVNASRTEMQYLDAEISNTDFLQTFRNENGQIIADGGAGTAARFPDIQRMFYRSGNRVRPSINGAIQYKPNPDVEFYLDGLWQGFRNKVDDRLLAAELFNGAQASSLTFREGTNIVNSGTVNAPPGSLFSFQGGTLNETDTFQFAGGARIKLEQLDINIDVARTRSTFRGSTESVDRRWIGAPTIRFDTATPRFDIDRIDFLDPAAQSFDGLFEENQRSTGGDWQFRGDLQYNFDSPFIKNIAVGARYTDRKADRRYSNRFGQASAPVNAAALPLEFRVFDGVNLGGTTVWAAPTYESIRENLVPLRRLVGFSDEPVNAALLYTATEKNLAGYGQITLGNEDLEAIAGVRVTRVRTRVAGPQPTGIADIDDGSSNTSVLPNASFRARLSEVVQLRGAVSKTRTLPTYADLNPALVIGAPPPGGIGTPSAPFQAFGGNPFLTPFTSWNFDAAAEIYFSPTGFVSLTGFHRRIDGFIQQDSFRVEDPTLGTVQISGPVNTGEGRIYGVELQGQAFADFETLPDWARGFGLQVNVTYLDAKTEQPDGQGGLTFQPITDQFNGVSRWNYNLVGIYERYGFSTRLTYNNRSRFRATQQFRGDDIYTETARPAGRLDLSMSYDLNERFALFGDWTNITQEAFRQDFTSARNGAPPADFIKYLRYDESTISVGLRFRFGG</sequence>
<protein>
    <submittedName>
        <fullName evidence="5">TonB-dependent receptor</fullName>
    </submittedName>
</protein>
<dbReference type="InterPro" id="IPR012910">
    <property type="entry name" value="Plug_dom"/>
</dbReference>
<evidence type="ECO:0000256" key="2">
    <source>
        <dbReference type="ARBA" id="ARBA00023136"/>
    </source>
</evidence>
<organism evidence="5 6">
    <name type="scientific">Polymorphobacter multimanifer</name>
    <dbReference type="NCBI Taxonomy" id="1070431"/>
    <lineage>
        <taxon>Bacteria</taxon>
        <taxon>Pseudomonadati</taxon>
        <taxon>Pseudomonadota</taxon>
        <taxon>Alphaproteobacteria</taxon>
        <taxon>Sphingomonadales</taxon>
        <taxon>Sphingosinicellaceae</taxon>
        <taxon>Polymorphobacter</taxon>
    </lineage>
</organism>
<dbReference type="Proteomes" id="UP000538147">
    <property type="component" value="Unassembled WGS sequence"/>
</dbReference>
<dbReference type="InterPro" id="IPR036942">
    <property type="entry name" value="Beta-barrel_TonB_sf"/>
</dbReference>
<dbReference type="Gene3D" id="2.170.130.10">
    <property type="entry name" value="TonB-dependent receptor, plug domain"/>
    <property type="match status" value="1"/>
</dbReference>
<evidence type="ECO:0000256" key="3">
    <source>
        <dbReference type="ARBA" id="ARBA00023237"/>
    </source>
</evidence>
<dbReference type="Pfam" id="PF07715">
    <property type="entry name" value="Plug"/>
    <property type="match status" value="1"/>
</dbReference>